<accession>A0A9D4VE97</accession>
<keyword evidence="1" id="KW-0812">Transmembrane</keyword>
<sequence length="116" mass="12573">MAEPSTFSLPVARGSDLVAAARALVNTFQPYLEAVCLSLLLWLLSPAALWPSLMLALLLMGRCRNQHDCPDWVALQLGTMLIPAKANMASCSLQARSLAVNNEANTKPVGHHYMVI</sequence>
<gene>
    <name evidence="2" type="ORF">GOP47_0000001</name>
</gene>
<organism evidence="2 3">
    <name type="scientific">Adiantum capillus-veneris</name>
    <name type="common">Maidenhair fern</name>
    <dbReference type="NCBI Taxonomy" id="13818"/>
    <lineage>
        <taxon>Eukaryota</taxon>
        <taxon>Viridiplantae</taxon>
        <taxon>Streptophyta</taxon>
        <taxon>Embryophyta</taxon>
        <taxon>Tracheophyta</taxon>
        <taxon>Polypodiopsida</taxon>
        <taxon>Polypodiidae</taxon>
        <taxon>Polypodiales</taxon>
        <taxon>Pteridineae</taxon>
        <taxon>Pteridaceae</taxon>
        <taxon>Vittarioideae</taxon>
        <taxon>Adiantum</taxon>
    </lineage>
</organism>
<comment type="caution">
    <text evidence="2">The sequence shown here is derived from an EMBL/GenBank/DDBJ whole genome shotgun (WGS) entry which is preliminary data.</text>
</comment>
<evidence type="ECO:0000256" key="1">
    <source>
        <dbReference type="SAM" id="Phobius"/>
    </source>
</evidence>
<keyword evidence="1" id="KW-1133">Transmembrane helix</keyword>
<feature type="transmembrane region" description="Helical" evidence="1">
    <location>
        <begin position="39"/>
        <end position="60"/>
    </location>
</feature>
<name>A0A9D4VE97_ADICA</name>
<evidence type="ECO:0000313" key="3">
    <source>
        <dbReference type="Proteomes" id="UP000886520"/>
    </source>
</evidence>
<dbReference type="AlphaFoldDB" id="A0A9D4VE97"/>
<dbReference type="EMBL" id="JABFUD020000001">
    <property type="protein sequence ID" value="KAI5083832.1"/>
    <property type="molecule type" value="Genomic_DNA"/>
</dbReference>
<reference evidence="2" key="1">
    <citation type="submission" date="2021-01" db="EMBL/GenBank/DDBJ databases">
        <title>Adiantum capillus-veneris genome.</title>
        <authorList>
            <person name="Fang Y."/>
            <person name="Liao Q."/>
        </authorList>
    </citation>
    <scope>NUCLEOTIDE SEQUENCE</scope>
    <source>
        <strain evidence="2">H3</strain>
        <tissue evidence="2">Leaf</tissue>
    </source>
</reference>
<protein>
    <submittedName>
        <fullName evidence="2">Uncharacterized protein</fullName>
    </submittedName>
</protein>
<keyword evidence="1" id="KW-0472">Membrane</keyword>
<dbReference type="Proteomes" id="UP000886520">
    <property type="component" value="Chromosome 1"/>
</dbReference>
<evidence type="ECO:0000313" key="2">
    <source>
        <dbReference type="EMBL" id="KAI5083832.1"/>
    </source>
</evidence>
<proteinExistence type="predicted"/>
<keyword evidence="3" id="KW-1185">Reference proteome</keyword>